<keyword evidence="8" id="KW-0460">Magnesium</keyword>
<evidence type="ECO:0000259" key="13">
    <source>
        <dbReference type="Pfam" id="PF13649"/>
    </source>
</evidence>
<evidence type="ECO:0000256" key="9">
    <source>
        <dbReference type="ARBA" id="ARBA00022884"/>
    </source>
</evidence>
<evidence type="ECO:0000256" key="6">
    <source>
        <dbReference type="ARBA" id="ARBA00022691"/>
    </source>
</evidence>
<dbReference type="Gene3D" id="3.40.50.150">
    <property type="entry name" value="Vaccinia Virus protein VP39"/>
    <property type="match status" value="1"/>
</dbReference>
<evidence type="ECO:0000256" key="4">
    <source>
        <dbReference type="ARBA" id="ARBA00022603"/>
    </source>
</evidence>
<evidence type="ECO:0000256" key="11">
    <source>
        <dbReference type="ARBA" id="ARBA00035025"/>
    </source>
</evidence>
<evidence type="ECO:0000256" key="8">
    <source>
        <dbReference type="ARBA" id="ARBA00022842"/>
    </source>
</evidence>
<evidence type="ECO:0000256" key="5">
    <source>
        <dbReference type="ARBA" id="ARBA00022679"/>
    </source>
</evidence>
<dbReference type="GO" id="GO:0005737">
    <property type="term" value="C:cytoplasm"/>
    <property type="evidence" value="ECO:0007669"/>
    <property type="project" value="TreeGrafter"/>
</dbReference>
<evidence type="ECO:0000256" key="2">
    <source>
        <dbReference type="ARBA" id="ARBA00009026"/>
    </source>
</evidence>
<dbReference type="InterPro" id="IPR053890">
    <property type="entry name" value="Hen1-like_N"/>
</dbReference>
<evidence type="ECO:0000313" key="16">
    <source>
        <dbReference type="Proteomes" id="UP000223060"/>
    </source>
</evidence>
<name>A0A1S7FYB8_9LIST</name>
<dbReference type="CDD" id="cd02440">
    <property type="entry name" value="AdoMet_MTases"/>
    <property type="match status" value="1"/>
</dbReference>
<keyword evidence="4 15" id="KW-0489">Methyltransferase</keyword>
<dbReference type="AlphaFoldDB" id="A0A1S7FYB8"/>
<dbReference type="GO" id="GO:0046872">
    <property type="term" value="F:metal ion binding"/>
    <property type="evidence" value="ECO:0007669"/>
    <property type="project" value="UniProtKB-KW"/>
</dbReference>
<dbReference type="GO" id="GO:0030422">
    <property type="term" value="P:siRNA processing"/>
    <property type="evidence" value="ECO:0007669"/>
    <property type="project" value="TreeGrafter"/>
</dbReference>
<reference evidence="16" key="1">
    <citation type="submission" date="2015-03" db="EMBL/GenBank/DDBJ databases">
        <authorList>
            <person name="Ferrari E."/>
            <person name="Walter M.C."/>
            <person name="Huptas C."/>
            <person name="Scherer S."/>
            <person name="Mueller-Herbst S."/>
        </authorList>
    </citation>
    <scope>NUCLEOTIDE SEQUENCE [LARGE SCALE GENOMIC DNA]</scope>
    <source>
        <strain evidence="16">LWP01</strain>
    </source>
</reference>
<dbReference type="PANTHER" id="PTHR21404">
    <property type="entry name" value="HEN1"/>
    <property type="match status" value="1"/>
</dbReference>
<dbReference type="Proteomes" id="UP000223060">
    <property type="component" value="Chromosome"/>
</dbReference>
<evidence type="ECO:0000256" key="7">
    <source>
        <dbReference type="ARBA" id="ARBA00022723"/>
    </source>
</evidence>
<dbReference type="InterPro" id="IPR029063">
    <property type="entry name" value="SAM-dependent_MTases_sf"/>
</dbReference>
<keyword evidence="10" id="KW-0943">RNA-mediated gene silencing</keyword>
<proteinExistence type="inferred from homology"/>
<keyword evidence="6" id="KW-0949">S-adenosyl-L-methionine</keyword>
<evidence type="ECO:0000313" key="15">
    <source>
        <dbReference type="EMBL" id="AQY52389.1"/>
    </source>
</evidence>
<keyword evidence="5 15" id="KW-0808">Transferase</keyword>
<comment type="cofactor">
    <cofactor evidence="1">
        <name>Mg(2+)</name>
        <dbReference type="ChEBI" id="CHEBI:18420"/>
    </cofactor>
</comment>
<dbReference type="Pfam" id="PF22032">
    <property type="entry name" value="Hen1_N"/>
    <property type="match status" value="1"/>
</dbReference>
<dbReference type="EC" id="2.1.1.386" evidence="11"/>
<protein>
    <recommendedName>
        <fullName evidence="3">Small RNA 2'-O-methyltransferase</fullName>
        <ecNumber evidence="11">2.1.1.386</ecNumber>
    </recommendedName>
</protein>
<feature type="domain" description="Methyltransferase" evidence="13">
    <location>
        <begin position="250"/>
        <end position="340"/>
    </location>
</feature>
<keyword evidence="9" id="KW-0694">RNA-binding</keyword>
<dbReference type="InterPro" id="IPR041698">
    <property type="entry name" value="Methyltransf_25"/>
</dbReference>
<comment type="similarity">
    <text evidence="2">Belongs to the methyltransferase superfamily. HEN1 family.</text>
</comment>
<dbReference type="InterPro" id="IPR026610">
    <property type="entry name" value="Hen1"/>
</dbReference>
<dbReference type="EMBL" id="CP011102">
    <property type="protein sequence ID" value="AQY52389.1"/>
    <property type="molecule type" value="Genomic_DNA"/>
</dbReference>
<dbReference type="RefSeq" id="WP_036060999.1">
    <property type="nucleotide sequence ID" value="NZ_CP011102.1"/>
</dbReference>
<dbReference type="SUPFAM" id="SSF53335">
    <property type="entry name" value="S-adenosyl-L-methionine-dependent methyltransferases"/>
    <property type="match status" value="1"/>
</dbReference>
<evidence type="ECO:0000256" key="10">
    <source>
        <dbReference type="ARBA" id="ARBA00023158"/>
    </source>
</evidence>
<dbReference type="GO" id="GO:0001510">
    <property type="term" value="P:RNA methylation"/>
    <property type="evidence" value="ECO:0007669"/>
    <property type="project" value="InterPro"/>
</dbReference>
<feature type="domain" description="Hen1-like N-terminal" evidence="14">
    <location>
        <begin position="3"/>
        <end position="222"/>
    </location>
</feature>
<dbReference type="GO" id="GO:0090486">
    <property type="term" value="F:small RNA 2'-O-methyltransferase activity"/>
    <property type="evidence" value="ECO:0007669"/>
    <property type="project" value="UniProtKB-EC"/>
</dbReference>
<keyword evidence="7" id="KW-0479">Metal-binding</keyword>
<evidence type="ECO:0000259" key="14">
    <source>
        <dbReference type="Pfam" id="PF22032"/>
    </source>
</evidence>
<comment type="catalytic activity">
    <reaction evidence="12">
        <text>small RNA 3'-end nucleotide + S-adenosyl-L-methionine = small RNA 3'-end 2'-O-methylnucleotide + S-adenosyl-L-homocysteine + H(+)</text>
        <dbReference type="Rhea" id="RHEA:37887"/>
        <dbReference type="Rhea" id="RHEA-COMP:10415"/>
        <dbReference type="Rhea" id="RHEA-COMP:10416"/>
        <dbReference type="ChEBI" id="CHEBI:15378"/>
        <dbReference type="ChEBI" id="CHEBI:57856"/>
        <dbReference type="ChEBI" id="CHEBI:59789"/>
        <dbReference type="ChEBI" id="CHEBI:74896"/>
        <dbReference type="ChEBI" id="CHEBI:74898"/>
        <dbReference type="EC" id="2.1.1.386"/>
    </reaction>
</comment>
<keyword evidence="16" id="KW-1185">Reference proteome</keyword>
<evidence type="ECO:0000256" key="1">
    <source>
        <dbReference type="ARBA" id="ARBA00001946"/>
    </source>
</evidence>
<evidence type="ECO:0000256" key="12">
    <source>
        <dbReference type="ARBA" id="ARBA00048418"/>
    </source>
</evidence>
<dbReference type="PANTHER" id="PTHR21404:SF3">
    <property type="entry name" value="SMALL RNA 2'-O-METHYLTRANSFERASE"/>
    <property type="match status" value="1"/>
</dbReference>
<organism evidence="15 16">
    <name type="scientific">Listeria weihenstephanensis</name>
    <dbReference type="NCBI Taxonomy" id="1006155"/>
    <lineage>
        <taxon>Bacteria</taxon>
        <taxon>Bacillati</taxon>
        <taxon>Bacillota</taxon>
        <taxon>Bacilli</taxon>
        <taxon>Bacillales</taxon>
        <taxon>Listeriaceae</taxon>
        <taxon>Listeria</taxon>
    </lineage>
</organism>
<dbReference type="KEGG" id="lwi:UE46_16120"/>
<accession>A0A1S7FYB8</accession>
<sequence length="419" mass="49071">MAIIQIKSTNPDFSFLIKKNPDSGMILRQMRKGTAHGWYSSPDTYNVYFKDADNEISYKKYRDENFEYLNLSRYNSNIFPLNALGEFFSLKERDSRDLPGFTHQFHINMLYIRRSHYIEFFQKYMPNYTFETTHLADKNWAVTISTESSLYDLIHMSNLFCLFFAGFSQEYLDITDDLLTKYIKSVQITDPPFYIRNLFVHNFLTTRNTFNKFKSELEATDRYDIQFDFGGTAVQRRNFIASQLNFDKVIVDIGCGEGFYAIHFAAKTKLDYYAIDIDPEMLLLTNKKAAKKELDNIITYPSLETFLENAPTEKVDVILTEVIEHMHTKMAKKLIRNIIQAIDFDTFIITTPNSDFNTFYGLEGFRHDDHDWEMSTAEFQTWLTEVVNDDNISLEFHEIGDAVNGIHTTQGAILRREKI</sequence>
<gene>
    <name evidence="15" type="ORF">UE46_16120</name>
</gene>
<dbReference type="Pfam" id="PF13649">
    <property type="entry name" value="Methyltransf_25"/>
    <property type="match status" value="1"/>
</dbReference>
<dbReference type="GO" id="GO:0003723">
    <property type="term" value="F:RNA binding"/>
    <property type="evidence" value="ECO:0007669"/>
    <property type="project" value="UniProtKB-KW"/>
</dbReference>
<evidence type="ECO:0000256" key="3">
    <source>
        <dbReference type="ARBA" id="ARBA00021330"/>
    </source>
</evidence>